<protein>
    <recommendedName>
        <fullName evidence="1">non-specific serine/threonine protein kinase</fullName>
        <ecNumber evidence="1">2.7.11.1</ecNumber>
    </recommendedName>
</protein>
<dbReference type="GO" id="GO:0030447">
    <property type="term" value="P:filamentous growth"/>
    <property type="evidence" value="ECO:0007669"/>
    <property type="project" value="UniProtKB-ARBA"/>
</dbReference>
<dbReference type="GO" id="GO:0000077">
    <property type="term" value="P:DNA damage checkpoint signaling"/>
    <property type="evidence" value="ECO:0007669"/>
    <property type="project" value="InterPro"/>
</dbReference>
<gene>
    <name evidence="15" type="ORF">Cboi02_000205600</name>
</gene>
<dbReference type="GO" id="GO:0004694">
    <property type="term" value="F:eukaryotic translation initiation factor 2alpha kinase activity"/>
    <property type="evidence" value="ECO:0007669"/>
    <property type="project" value="InterPro"/>
</dbReference>
<dbReference type="Pfam" id="PF13393">
    <property type="entry name" value="tRNA-synt_His"/>
    <property type="match status" value="1"/>
</dbReference>
<feature type="active site" description="Proton acceptor" evidence="10">
    <location>
        <position position="821"/>
    </location>
</feature>
<dbReference type="InterPro" id="IPR017441">
    <property type="entry name" value="Protein_kinase_ATP_BS"/>
</dbReference>
<dbReference type="InterPro" id="IPR036621">
    <property type="entry name" value="Anticodon-bd_dom_sf"/>
</dbReference>
<evidence type="ECO:0000256" key="7">
    <source>
        <dbReference type="ARBA" id="ARBA00037982"/>
    </source>
</evidence>
<keyword evidence="2" id="KW-0723">Serine/threonine-protein kinase</keyword>
<feature type="compositionally biased region" description="Basic and acidic residues" evidence="13">
    <location>
        <begin position="741"/>
        <end position="755"/>
    </location>
</feature>
<dbReference type="EMBL" id="BSXN01000567">
    <property type="protein sequence ID" value="GME69070.1"/>
    <property type="molecule type" value="Genomic_DNA"/>
</dbReference>
<dbReference type="PANTHER" id="PTHR11042:SF136">
    <property type="entry name" value="EIF-2-ALPHA KINASE GCN2"/>
    <property type="match status" value="1"/>
</dbReference>
<dbReference type="InterPro" id="IPR045864">
    <property type="entry name" value="aa-tRNA-synth_II/BPL/LPL"/>
</dbReference>
<evidence type="ECO:0000256" key="10">
    <source>
        <dbReference type="PIRSR" id="PIRSR000660-1"/>
    </source>
</evidence>
<evidence type="ECO:0000259" key="14">
    <source>
        <dbReference type="PROSITE" id="PS50011"/>
    </source>
</evidence>
<dbReference type="GO" id="GO:0005524">
    <property type="term" value="F:ATP binding"/>
    <property type="evidence" value="ECO:0007669"/>
    <property type="project" value="UniProtKB-UniRule"/>
</dbReference>
<name>A0A9W6SZ59_CANBO</name>
<feature type="compositionally biased region" description="Acidic residues" evidence="13">
    <location>
        <begin position="683"/>
        <end position="714"/>
    </location>
</feature>
<dbReference type="PROSITE" id="PS50011">
    <property type="entry name" value="PROTEIN_KINASE_DOM"/>
    <property type="match status" value="2"/>
</dbReference>
<dbReference type="FunFam" id="3.30.200.20:FF:000379">
    <property type="entry name" value="eIF-2-alpha kinase GCN2"/>
    <property type="match status" value="1"/>
</dbReference>
<keyword evidence="5" id="KW-0418">Kinase</keyword>
<feature type="domain" description="Protein kinase" evidence="14">
    <location>
        <begin position="556"/>
        <end position="967"/>
    </location>
</feature>
<dbReference type="SUPFAM" id="SSF56112">
    <property type="entry name" value="Protein kinase-like (PK-like)"/>
    <property type="match status" value="2"/>
</dbReference>
<dbReference type="PANTHER" id="PTHR11042">
    <property type="entry name" value="EUKARYOTIC TRANSLATION INITIATION FACTOR 2-ALPHA KINASE EIF2-ALPHA KINASE -RELATED"/>
    <property type="match status" value="1"/>
</dbReference>
<evidence type="ECO:0000256" key="12">
    <source>
        <dbReference type="PROSITE-ProRule" id="PRU10141"/>
    </source>
</evidence>
<dbReference type="InterPro" id="IPR008271">
    <property type="entry name" value="Ser/Thr_kinase_AS"/>
</dbReference>
<comment type="similarity">
    <text evidence="7">Belongs to the protein kinase superfamily. Ser/Thr protein kinase family. GCN2 subfamily.</text>
</comment>
<feature type="region of interest" description="Disordered" evidence="13">
    <location>
        <begin position="630"/>
        <end position="664"/>
    </location>
</feature>
<feature type="binding site" evidence="12">
    <location>
        <position position="586"/>
    </location>
    <ligand>
        <name>ATP</name>
        <dbReference type="ChEBI" id="CHEBI:30616"/>
    </ligand>
</feature>
<comment type="catalytic activity">
    <reaction evidence="9">
        <text>L-seryl-[protein] + ATP = O-phospho-L-seryl-[protein] + ADP + H(+)</text>
        <dbReference type="Rhea" id="RHEA:17989"/>
        <dbReference type="Rhea" id="RHEA-COMP:9863"/>
        <dbReference type="Rhea" id="RHEA-COMP:11604"/>
        <dbReference type="ChEBI" id="CHEBI:15378"/>
        <dbReference type="ChEBI" id="CHEBI:29999"/>
        <dbReference type="ChEBI" id="CHEBI:30616"/>
        <dbReference type="ChEBI" id="CHEBI:83421"/>
        <dbReference type="ChEBI" id="CHEBI:456216"/>
        <dbReference type="EC" id="2.7.11.1"/>
    </reaction>
</comment>
<dbReference type="CDD" id="cd14046">
    <property type="entry name" value="STKc_EIF2AK4_GCN2_rpt2"/>
    <property type="match status" value="1"/>
</dbReference>
<evidence type="ECO:0000256" key="3">
    <source>
        <dbReference type="ARBA" id="ARBA00022679"/>
    </source>
</evidence>
<comment type="catalytic activity">
    <reaction evidence="8">
        <text>L-threonyl-[protein] + ATP = O-phospho-L-threonyl-[protein] + ADP + H(+)</text>
        <dbReference type="Rhea" id="RHEA:46608"/>
        <dbReference type="Rhea" id="RHEA-COMP:11060"/>
        <dbReference type="Rhea" id="RHEA-COMP:11605"/>
        <dbReference type="ChEBI" id="CHEBI:15378"/>
        <dbReference type="ChEBI" id="CHEBI:30013"/>
        <dbReference type="ChEBI" id="CHEBI:30616"/>
        <dbReference type="ChEBI" id="CHEBI:61977"/>
        <dbReference type="ChEBI" id="CHEBI:456216"/>
        <dbReference type="EC" id="2.7.11.1"/>
    </reaction>
</comment>
<evidence type="ECO:0000256" key="9">
    <source>
        <dbReference type="ARBA" id="ARBA00048679"/>
    </source>
</evidence>
<dbReference type="Gene3D" id="1.10.510.10">
    <property type="entry name" value="Transferase(Phosphotransferase) domain 1"/>
    <property type="match status" value="2"/>
</dbReference>
<dbReference type="PROSITE" id="PS00108">
    <property type="entry name" value="PROTEIN_KINASE_ST"/>
    <property type="match status" value="1"/>
</dbReference>
<keyword evidence="4 11" id="KW-0547">Nucleotide-binding</keyword>
<accession>A0A9W6SZ59</accession>
<evidence type="ECO:0000313" key="15">
    <source>
        <dbReference type="EMBL" id="GME69070.1"/>
    </source>
</evidence>
<evidence type="ECO:0000256" key="8">
    <source>
        <dbReference type="ARBA" id="ARBA00047899"/>
    </source>
</evidence>
<keyword evidence="3" id="KW-0808">Transferase</keyword>
<feature type="domain" description="Protein kinase" evidence="14">
    <location>
        <begin position="176"/>
        <end position="473"/>
    </location>
</feature>
<dbReference type="InterPro" id="IPR011009">
    <property type="entry name" value="Kinase-like_dom_sf"/>
</dbReference>
<dbReference type="EC" id="2.7.11.1" evidence="1"/>
<sequence length="1639" mass="186599">MIYSFAAMITEHLNSFQSNAKNESLEEERVKRLEKVKKEMELKELKEREFVDKEREKEQELLDMMLQNELKRRQNETSNAENTKSSSISVNGSTDAERLHLLPIEGEFNKNEYFVFDKVITVTIDQAVDYLRFNFCAVTGFIPIESSGVLKDVSRQFLVKPYISQSSPIHAMLHKSESSNGIIKKRFGKNGRGFEKELQYLLTEIDLNNFFWQSSEGKKKILQLEKELQAVTQLKHSNINRVYSFHIEKKNLTSTGDASFNNSAARKLSKKTEKGSDNKCSWTIRILSEYTPFGTLGDLLTTVPFINTSLAREWTIQLLEGLEYLHKQGMIHKCLTLDSILINHPYGMNPTQLKISDPCYGFTILDMLANYPNADQDSDISPFDSWIAPERLPEEGKMKSSKPQRKTDVWDLGVIAVQMIVGCDIIYEYDSPHEFLNSVTELDRTVSEFLSKIFEVKTKKRPDPLELLPSKFLRLNIQSSFLSNGNNSSASSSNEFSGFKGFSELSDIQQPTGPTQQRSLLPVKRVLSERNKRESFSGTLLAERPSNQYSRYGQDFEEVGILGRGGFGEVVKARNKLDGRFYAIKKVRHTEDKLAKILTEVMLLARLNHQYVVRYYAAWLEDDLGTNFRKSSSAIDSSDEEEDEEEEDEDNSSNGDSFRRSETRSNSHSYVDFISNSAHPDMEFEFSDSSEDSEEDNITNESGDYEYDQDEDSNNDAFSFGHDDDDTGENSMGFTFGGHSDSTRKDDVTENKAKSENNNFKKTKDKKRMVLFIQMEYCENRTLFDLIKQGLPNEPDNYWRILRQVLEALSHIHAQGIIHRDLKPMNIFIDEHQDVKVGDFGLAKNVHNLPTSVNKLTNLSGHSSEDLTSDIGTTLYVANEVLDGSGAYNEKVDLYSLGIIFFEMIFTLGTSMERYTKIRDLRSVGIVFPPEFDSARLSTEKRIIKMLLDHNPDKRPSAQQLLQSGLVRMEQQDDLMKEALNALSDPSSAWHHQARLSLFSQPYSFARDLLFGDGSNKNFTTIDFLLHSKIVEEVSRIFKIHGGVEFVDSSLLFPKSPFYDDYHQVYEVLDRAGSVLQLPYDLTLPMARLLGKKVPPVSKIFRCEHVYRSNVKDESSGPIHFKEIDFDIVTLDASDIPFNDAECIKVMADVISSFQFIKSSNVRIILNHGVLLETVLRFCGIESAQELMVARILSEVGYDKTMKEAKAILKSDLNISSTVLNELSQFDFTCKLEFASSKFHKLMLDSPYLTRIDDALSYLNKVMQYLNPLNVYFSISVSPFGGFNSAFYTGGIMFTAVYEDKFKSIMCAGGRYDSLIAKLARNKNPNILPRAVGLRLAWDFLFTSIKRYQDMYSIKNVSSKRRSKFMKETPSKKLDWTPSRCDVLISAFNNNTLKEIAPYILNMLWAENISADITKNILSVEDQVSSAIAEGVKWLLMIKPQTASKSLFTNTDRKRNYKHLRLKNLETQAEIEVDLHEILGAIKCDSNTNSITNHLQNTSISDTPSIHQNSEQQETANSNQKIIIVNNNATNVIKKNNKKDKWTVIEETRKASVSLLHELEDAPVLSIDARDEVLEMITITSLAQEDEWKRRVGGASSATPRNFLVNIYNALSKEAAKGSRWAIIYAPKTGKQCICDLQR</sequence>
<reference evidence="15" key="1">
    <citation type="submission" date="2023-04" db="EMBL/GenBank/DDBJ databases">
        <title>Candida boidinii NBRC 10035.</title>
        <authorList>
            <person name="Ichikawa N."/>
            <person name="Sato H."/>
            <person name="Tonouchi N."/>
        </authorList>
    </citation>
    <scope>NUCLEOTIDE SEQUENCE</scope>
    <source>
        <strain evidence="15">NBRC 10035</strain>
    </source>
</reference>
<evidence type="ECO:0000256" key="4">
    <source>
        <dbReference type="ARBA" id="ARBA00022741"/>
    </source>
</evidence>
<dbReference type="CDD" id="cd14012">
    <property type="entry name" value="PK_eIF2AK_GCN2_rpt1"/>
    <property type="match status" value="1"/>
</dbReference>
<feature type="compositionally biased region" description="Acidic residues" evidence="13">
    <location>
        <begin position="637"/>
        <end position="651"/>
    </location>
</feature>
<evidence type="ECO:0000256" key="11">
    <source>
        <dbReference type="PIRSR" id="PIRSR000660-2"/>
    </source>
</evidence>
<dbReference type="GO" id="GO:0005634">
    <property type="term" value="C:nucleus"/>
    <property type="evidence" value="ECO:0007669"/>
    <property type="project" value="TreeGrafter"/>
</dbReference>
<evidence type="ECO:0000256" key="13">
    <source>
        <dbReference type="SAM" id="MobiDB-lite"/>
    </source>
</evidence>
<dbReference type="Proteomes" id="UP001165120">
    <property type="component" value="Unassembled WGS sequence"/>
</dbReference>
<dbReference type="GO" id="GO:0005737">
    <property type="term" value="C:cytoplasm"/>
    <property type="evidence" value="ECO:0007669"/>
    <property type="project" value="TreeGrafter"/>
</dbReference>
<evidence type="ECO:0000256" key="1">
    <source>
        <dbReference type="ARBA" id="ARBA00012513"/>
    </source>
</evidence>
<dbReference type="InterPro" id="IPR000719">
    <property type="entry name" value="Prot_kinase_dom"/>
</dbReference>
<comment type="caution">
    <text evidence="15">The sequence shown here is derived from an EMBL/GenBank/DDBJ whole genome shotgun (WGS) entry which is preliminary data.</text>
</comment>
<feature type="region of interest" description="Disordered" evidence="13">
    <location>
        <begin position="681"/>
        <end position="760"/>
    </location>
</feature>
<dbReference type="PROSITE" id="PS00107">
    <property type="entry name" value="PROTEIN_KINASE_ATP"/>
    <property type="match status" value="1"/>
</dbReference>
<dbReference type="InterPro" id="IPR024435">
    <property type="entry name" value="HisRS-related_dom"/>
</dbReference>
<dbReference type="Gene3D" id="3.30.930.10">
    <property type="entry name" value="Bira Bifunctional Protein, Domain 2"/>
    <property type="match status" value="1"/>
</dbReference>
<evidence type="ECO:0000256" key="6">
    <source>
        <dbReference type="ARBA" id="ARBA00022840"/>
    </source>
</evidence>
<dbReference type="SMART" id="SM00220">
    <property type="entry name" value="S_TKc"/>
    <property type="match status" value="1"/>
</dbReference>
<proteinExistence type="inferred from homology"/>
<dbReference type="SUPFAM" id="SSF55681">
    <property type="entry name" value="Class II aaRS and biotin synthetases"/>
    <property type="match status" value="1"/>
</dbReference>
<organism evidence="15 16">
    <name type="scientific">Candida boidinii</name>
    <name type="common">Yeast</name>
    <dbReference type="NCBI Taxonomy" id="5477"/>
    <lineage>
        <taxon>Eukaryota</taxon>
        <taxon>Fungi</taxon>
        <taxon>Dikarya</taxon>
        <taxon>Ascomycota</taxon>
        <taxon>Saccharomycotina</taxon>
        <taxon>Pichiomycetes</taxon>
        <taxon>Pichiales</taxon>
        <taxon>Pichiaceae</taxon>
        <taxon>Ogataea</taxon>
        <taxon>Ogataea/Candida clade</taxon>
    </lineage>
</organism>
<feature type="binding site" evidence="11">
    <location>
        <position position="585"/>
    </location>
    <ligand>
        <name>ATP</name>
        <dbReference type="ChEBI" id="CHEBI:30616"/>
    </ligand>
</feature>
<dbReference type="Gene3D" id="3.40.50.800">
    <property type="entry name" value="Anticodon-binding domain"/>
    <property type="match status" value="1"/>
</dbReference>
<dbReference type="InterPro" id="IPR016255">
    <property type="entry name" value="Gcn2"/>
</dbReference>
<dbReference type="InterPro" id="IPR041715">
    <property type="entry name" value="HisRS-like_core"/>
</dbReference>
<dbReference type="Pfam" id="PF00069">
    <property type="entry name" value="Pkinase"/>
    <property type="match status" value="3"/>
</dbReference>
<dbReference type="InterPro" id="IPR050339">
    <property type="entry name" value="CC_SR_Kinase"/>
</dbReference>
<dbReference type="Pfam" id="PF12745">
    <property type="entry name" value="HGTP_anticodon2"/>
    <property type="match status" value="1"/>
</dbReference>
<dbReference type="Gene3D" id="3.30.200.20">
    <property type="entry name" value="Phosphorylase Kinase, domain 1"/>
    <property type="match status" value="1"/>
</dbReference>
<keyword evidence="6 11" id="KW-0067">ATP-binding</keyword>
<evidence type="ECO:0000256" key="2">
    <source>
        <dbReference type="ARBA" id="ARBA00022527"/>
    </source>
</evidence>
<keyword evidence="16" id="KW-1185">Reference proteome</keyword>
<evidence type="ECO:0000313" key="16">
    <source>
        <dbReference type="Proteomes" id="UP001165120"/>
    </source>
</evidence>
<feature type="binding site" evidence="11">
    <location>
        <begin position="562"/>
        <end position="570"/>
    </location>
    <ligand>
        <name>ATP</name>
        <dbReference type="ChEBI" id="CHEBI:30616"/>
    </ligand>
</feature>
<dbReference type="PIRSF" id="PIRSF000660">
    <property type="entry name" value="Ser/Thr_PK_GCN2"/>
    <property type="match status" value="1"/>
</dbReference>
<evidence type="ECO:0000256" key="5">
    <source>
        <dbReference type="ARBA" id="ARBA00022777"/>
    </source>
</evidence>